<protein>
    <submittedName>
        <fullName evidence="1">Uncharacterized protein</fullName>
    </submittedName>
</protein>
<comment type="caution">
    <text evidence="1">The sequence shown here is derived from an EMBL/GenBank/DDBJ whole genome shotgun (WGS) entry which is preliminary data.</text>
</comment>
<keyword evidence="2" id="KW-1185">Reference proteome</keyword>
<reference evidence="1" key="1">
    <citation type="journal article" date="2019" name="bioRxiv">
        <title>The Genome of the Zebra Mussel, Dreissena polymorpha: A Resource for Invasive Species Research.</title>
        <authorList>
            <person name="McCartney M.A."/>
            <person name="Auch B."/>
            <person name="Kono T."/>
            <person name="Mallez S."/>
            <person name="Zhang Y."/>
            <person name="Obille A."/>
            <person name="Becker A."/>
            <person name="Abrahante J.E."/>
            <person name="Garbe J."/>
            <person name="Badalamenti J.P."/>
            <person name="Herman A."/>
            <person name="Mangelson H."/>
            <person name="Liachko I."/>
            <person name="Sullivan S."/>
            <person name="Sone E.D."/>
            <person name="Koren S."/>
            <person name="Silverstein K.A.T."/>
            <person name="Beckman K.B."/>
            <person name="Gohl D.M."/>
        </authorList>
    </citation>
    <scope>NUCLEOTIDE SEQUENCE</scope>
    <source>
        <strain evidence="1">Duluth1</strain>
        <tissue evidence="1">Whole animal</tissue>
    </source>
</reference>
<gene>
    <name evidence="1" type="ORF">DPMN_188612</name>
</gene>
<accession>A0A9D4IBH7</accession>
<sequence>MGGNNFEGGSKRTVQVRVENERPVPNNQIAGGRVVGGSFGGEYILVYINRLEAVKRIYQRVPLIHPIKTE</sequence>
<dbReference type="AlphaFoldDB" id="A0A9D4IBH7"/>
<dbReference type="Proteomes" id="UP000828390">
    <property type="component" value="Unassembled WGS sequence"/>
</dbReference>
<reference evidence="1" key="2">
    <citation type="submission" date="2020-11" db="EMBL/GenBank/DDBJ databases">
        <authorList>
            <person name="McCartney M.A."/>
            <person name="Auch B."/>
            <person name="Kono T."/>
            <person name="Mallez S."/>
            <person name="Becker A."/>
            <person name="Gohl D.M."/>
            <person name="Silverstein K.A.T."/>
            <person name="Koren S."/>
            <person name="Bechman K.B."/>
            <person name="Herman A."/>
            <person name="Abrahante J.E."/>
            <person name="Garbe J."/>
        </authorList>
    </citation>
    <scope>NUCLEOTIDE SEQUENCE</scope>
    <source>
        <strain evidence="1">Duluth1</strain>
        <tissue evidence="1">Whole animal</tissue>
    </source>
</reference>
<name>A0A9D4IBH7_DREPO</name>
<proteinExistence type="predicted"/>
<evidence type="ECO:0000313" key="2">
    <source>
        <dbReference type="Proteomes" id="UP000828390"/>
    </source>
</evidence>
<dbReference type="EMBL" id="JAIWYP010000010">
    <property type="protein sequence ID" value="KAH3753957.1"/>
    <property type="molecule type" value="Genomic_DNA"/>
</dbReference>
<evidence type="ECO:0000313" key="1">
    <source>
        <dbReference type="EMBL" id="KAH3753957.1"/>
    </source>
</evidence>
<organism evidence="1 2">
    <name type="scientific">Dreissena polymorpha</name>
    <name type="common">Zebra mussel</name>
    <name type="synonym">Mytilus polymorpha</name>
    <dbReference type="NCBI Taxonomy" id="45954"/>
    <lineage>
        <taxon>Eukaryota</taxon>
        <taxon>Metazoa</taxon>
        <taxon>Spiralia</taxon>
        <taxon>Lophotrochozoa</taxon>
        <taxon>Mollusca</taxon>
        <taxon>Bivalvia</taxon>
        <taxon>Autobranchia</taxon>
        <taxon>Heteroconchia</taxon>
        <taxon>Euheterodonta</taxon>
        <taxon>Imparidentia</taxon>
        <taxon>Neoheterodontei</taxon>
        <taxon>Myida</taxon>
        <taxon>Dreissenoidea</taxon>
        <taxon>Dreissenidae</taxon>
        <taxon>Dreissena</taxon>
    </lineage>
</organism>